<feature type="transmembrane region" description="Helical" evidence="1">
    <location>
        <begin position="170"/>
        <end position="191"/>
    </location>
</feature>
<keyword evidence="1" id="KW-0812">Transmembrane</keyword>
<evidence type="ECO:0000259" key="2">
    <source>
        <dbReference type="Pfam" id="PF04536"/>
    </source>
</evidence>
<proteinExistence type="predicted"/>
<protein>
    <submittedName>
        <fullName evidence="3">TPM domain-containing protein</fullName>
    </submittedName>
</protein>
<evidence type="ECO:0000313" key="3">
    <source>
        <dbReference type="EMBL" id="NDY58994.1"/>
    </source>
</evidence>
<dbReference type="Gene3D" id="3.10.310.50">
    <property type="match status" value="1"/>
</dbReference>
<keyword evidence="1" id="KW-1133">Transmembrane helix</keyword>
<dbReference type="Proteomes" id="UP000469724">
    <property type="component" value="Unassembled WGS sequence"/>
</dbReference>
<sequence length="268" mass="26841">MGMVLAAGSAWSLDVPPLRGRVNDMAGILSPDTVTRLESALAAFEASDSTQVVVLTVPSLEGDTIEGFSIKTAQKWGIGQKGKDNGALLVVSKGDREVRIEVGRGLEGSLTDALSGRIIDHVIVPEFKKGDFNAGVEQGVEKIMAAVRGEYTGDGSAGGSSELDDETSSLIFGAVICLVLMSILRFLPALIRAGLGGVGMGILAFVVASGITMTIVMALVGVVLGILAPYIFRGGGTGGGGGFSGGGGGGGFSGGGGSFSGGGSSGKW</sequence>
<name>A0A7K3NS17_9BACT</name>
<dbReference type="PANTHER" id="PTHR30373:SF2">
    <property type="entry name" value="UPF0603 PROTEIN YGCG"/>
    <property type="match status" value="1"/>
</dbReference>
<evidence type="ECO:0000313" key="4">
    <source>
        <dbReference type="Proteomes" id="UP000469724"/>
    </source>
</evidence>
<feature type="transmembrane region" description="Helical" evidence="1">
    <location>
        <begin position="203"/>
        <end position="232"/>
    </location>
</feature>
<dbReference type="InterPro" id="IPR007621">
    <property type="entry name" value="TPM_dom"/>
</dbReference>
<keyword evidence="4" id="KW-1185">Reference proteome</keyword>
<reference evidence="3 4" key="1">
    <citation type="submission" date="2020-02" db="EMBL/GenBank/DDBJ databases">
        <title>Comparative genomics of sulfur disproportionating microorganisms.</title>
        <authorList>
            <person name="Ward L.M."/>
            <person name="Bertran E."/>
            <person name="Johnston D.T."/>
        </authorList>
    </citation>
    <scope>NUCLEOTIDE SEQUENCE [LARGE SCALE GENOMIC DNA]</scope>
    <source>
        <strain evidence="3 4">DSM 3696</strain>
    </source>
</reference>
<gene>
    <name evidence="3" type="ORF">G3N56_19835</name>
</gene>
<comment type="caution">
    <text evidence="3">The sequence shown here is derived from an EMBL/GenBank/DDBJ whole genome shotgun (WGS) entry which is preliminary data.</text>
</comment>
<dbReference type="EMBL" id="JAAGRQ010000186">
    <property type="protein sequence ID" value="NDY58994.1"/>
    <property type="molecule type" value="Genomic_DNA"/>
</dbReference>
<evidence type="ECO:0000256" key="1">
    <source>
        <dbReference type="SAM" id="Phobius"/>
    </source>
</evidence>
<feature type="domain" description="TPM" evidence="2">
    <location>
        <begin position="22"/>
        <end position="145"/>
    </location>
</feature>
<accession>A0A7K3NS17</accession>
<organism evidence="3 4">
    <name type="scientific">Desulfolutivibrio sulfodismutans</name>
    <dbReference type="NCBI Taxonomy" id="63561"/>
    <lineage>
        <taxon>Bacteria</taxon>
        <taxon>Pseudomonadati</taxon>
        <taxon>Thermodesulfobacteriota</taxon>
        <taxon>Desulfovibrionia</taxon>
        <taxon>Desulfovibrionales</taxon>
        <taxon>Desulfovibrionaceae</taxon>
        <taxon>Desulfolutivibrio</taxon>
    </lineage>
</organism>
<dbReference type="Pfam" id="PF04536">
    <property type="entry name" value="TPM_phosphatase"/>
    <property type="match status" value="1"/>
</dbReference>
<dbReference type="AlphaFoldDB" id="A0A7K3NS17"/>
<keyword evidence="1" id="KW-0472">Membrane</keyword>
<dbReference type="PANTHER" id="PTHR30373">
    <property type="entry name" value="UPF0603 PROTEIN YGCG"/>
    <property type="match status" value="1"/>
</dbReference>